<comment type="caution">
    <text evidence="3">The sequence shown here is derived from an EMBL/GenBank/DDBJ whole genome shotgun (WGS) entry which is preliminary data.</text>
</comment>
<evidence type="ECO:0000313" key="3">
    <source>
        <dbReference type="EMBL" id="PKF68610.1"/>
    </source>
</evidence>
<dbReference type="Proteomes" id="UP000233249">
    <property type="component" value="Unassembled WGS sequence"/>
</dbReference>
<dbReference type="InterPro" id="IPR035940">
    <property type="entry name" value="CAP_sf"/>
</dbReference>
<dbReference type="AlphaFoldDB" id="A0A2N0X7C9"/>
<dbReference type="PANTHER" id="PTHR31157">
    <property type="entry name" value="SCP DOMAIN-CONTAINING PROTEIN"/>
    <property type="match status" value="1"/>
</dbReference>
<dbReference type="OrthoDB" id="68195at2"/>
<protein>
    <recommendedName>
        <fullName evidence="2">SCP domain-containing protein</fullName>
    </recommendedName>
</protein>
<dbReference type="SUPFAM" id="SSF55797">
    <property type="entry name" value="PR-1-like"/>
    <property type="match status" value="1"/>
</dbReference>
<dbReference type="CDD" id="cd05379">
    <property type="entry name" value="CAP_bacterial"/>
    <property type="match status" value="1"/>
</dbReference>
<dbReference type="SMART" id="SM00198">
    <property type="entry name" value="SCP"/>
    <property type="match status" value="1"/>
</dbReference>
<dbReference type="Pfam" id="PF00188">
    <property type="entry name" value="CAP"/>
    <property type="match status" value="1"/>
</dbReference>
<proteinExistence type="predicted"/>
<dbReference type="PANTHER" id="PTHR31157:SF1">
    <property type="entry name" value="SCP DOMAIN-CONTAINING PROTEIN"/>
    <property type="match status" value="1"/>
</dbReference>
<keyword evidence="1" id="KW-0732">Signal</keyword>
<dbReference type="STRING" id="1121365.GCA_000375365_02098"/>
<name>A0A2N0X7C9_9CORY</name>
<reference evidence="3 4" key="1">
    <citation type="submission" date="2017-12" db="EMBL/GenBank/DDBJ databases">
        <title>Corynebacterium mastitidis 16-1433 Genome.</title>
        <authorList>
            <person name="Gulvik C.A."/>
        </authorList>
    </citation>
    <scope>NUCLEOTIDE SEQUENCE [LARGE SCALE GENOMIC DNA]</scope>
    <source>
        <strain evidence="3 4">16-1433</strain>
    </source>
</reference>
<feature type="chain" id="PRO_5038720037" description="SCP domain-containing protein" evidence="1">
    <location>
        <begin position="24"/>
        <end position="174"/>
    </location>
</feature>
<evidence type="ECO:0000313" key="4">
    <source>
        <dbReference type="Proteomes" id="UP000233249"/>
    </source>
</evidence>
<evidence type="ECO:0000256" key="1">
    <source>
        <dbReference type="SAM" id="SignalP"/>
    </source>
</evidence>
<dbReference type="Gene3D" id="3.40.33.10">
    <property type="entry name" value="CAP"/>
    <property type="match status" value="1"/>
</dbReference>
<evidence type="ECO:0000259" key="2">
    <source>
        <dbReference type="SMART" id="SM00198"/>
    </source>
</evidence>
<dbReference type="InterPro" id="IPR014044">
    <property type="entry name" value="CAP_dom"/>
</dbReference>
<feature type="signal peptide" evidence="1">
    <location>
        <begin position="1"/>
        <end position="23"/>
    </location>
</feature>
<accession>A0A2N0X7C9</accession>
<organism evidence="3 4">
    <name type="scientific">Corynebacterium mastitidis</name>
    <dbReference type="NCBI Taxonomy" id="161890"/>
    <lineage>
        <taxon>Bacteria</taxon>
        <taxon>Bacillati</taxon>
        <taxon>Actinomycetota</taxon>
        <taxon>Actinomycetes</taxon>
        <taxon>Mycobacteriales</taxon>
        <taxon>Corynebacteriaceae</taxon>
        <taxon>Corynebacterium</taxon>
    </lineage>
</organism>
<gene>
    <name evidence="3" type="ORF">CXB45_06280</name>
</gene>
<dbReference type="EMBL" id="PJAF01000015">
    <property type="protein sequence ID" value="PKF68610.1"/>
    <property type="molecule type" value="Genomic_DNA"/>
</dbReference>
<dbReference type="RefSeq" id="WP_101173688.1">
    <property type="nucleotide sequence ID" value="NZ_JAKRKB010000015.1"/>
</dbReference>
<feature type="domain" description="SCP" evidence="2">
    <location>
        <begin position="67"/>
        <end position="169"/>
    </location>
</feature>
<sequence>METSTAAQTALGATALAAGVAAAAAPAASADLADIAEELTASADVEIMSESHEFTESAGASEAAEENDAQEIVDKTNDIRAAHGLGELTPSEELTEGSEQWAQVMSSTNTVEHAEGDFGENLHWTSQQVPTDEVVQDWMDSPDHRTNILDPEATEIGAGVVHDSNGMHSVQRFI</sequence>